<dbReference type="Pfam" id="PF00504">
    <property type="entry name" value="Chloroa_b-bind"/>
    <property type="match status" value="1"/>
</dbReference>
<proteinExistence type="inferred from homology"/>
<accession>A0ABR1FLG8</accession>
<keyword evidence="4" id="KW-0934">Plastid</keyword>
<evidence type="ECO:0000313" key="6">
    <source>
        <dbReference type="Proteomes" id="UP001363151"/>
    </source>
</evidence>
<dbReference type="PANTHER" id="PTHR46069:SF1">
    <property type="entry name" value="CHROMOSOME UNDETERMINED SCAFFOLD_125, WHOLE GENOME SHOTGUN SEQUENCE"/>
    <property type="match status" value="1"/>
</dbReference>
<dbReference type="InterPro" id="IPR022796">
    <property type="entry name" value="Chloroa_b-bind"/>
</dbReference>
<comment type="similarity">
    <text evidence="2">Belongs to the fucoxanthin chlorophyll protein family.</text>
</comment>
<evidence type="ECO:0000313" key="5">
    <source>
        <dbReference type="EMBL" id="KAK7232961.1"/>
    </source>
</evidence>
<comment type="subcellular location">
    <subcellularLocation>
        <location evidence="1">Plastid</location>
        <location evidence="1">Chloroplast</location>
    </subcellularLocation>
</comment>
<dbReference type="EMBL" id="JBBJCI010000365">
    <property type="protein sequence ID" value="KAK7232961.1"/>
    <property type="molecule type" value="Genomic_DNA"/>
</dbReference>
<dbReference type="Gene3D" id="3.30.470.20">
    <property type="entry name" value="ATP-grasp fold, B domain"/>
    <property type="match status" value="1"/>
</dbReference>
<organism evidence="5 6">
    <name type="scientific">Aureococcus anophagefferens</name>
    <name type="common">Harmful bloom alga</name>
    <dbReference type="NCBI Taxonomy" id="44056"/>
    <lineage>
        <taxon>Eukaryota</taxon>
        <taxon>Sar</taxon>
        <taxon>Stramenopiles</taxon>
        <taxon>Ochrophyta</taxon>
        <taxon>Pelagophyceae</taxon>
        <taxon>Pelagomonadales</taxon>
        <taxon>Pelagomonadaceae</taxon>
        <taxon>Aureococcus</taxon>
    </lineage>
</organism>
<name>A0ABR1FLG8_AURAN</name>
<evidence type="ECO:0000256" key="1">
    <source>
        <dbReference type="ARBA" id="ARBA00004229"/>
    </source>
</evidence>
<dbReference type="PROSITE" id="PS51221">
    <property type="entry name" value="TTL"/>
    <property type="match status" value="1"/>
</dbReference>
<gene>
    <name evidence="5" type="ORF">SO694_00036337</name>
</gene>
<dbReference type="InterPro" id="IPR004344">
    <property type="entry name" value="TTL/TTLL_fam"/>
</dbReference>
<dbReference type="Proteomes" id="UP001363151">
    <property type="component" value="Unassembled WGS sequence"/>
</dbReference>
<dbReference type="SUPFAM" id="SSF103511">
    <property type="entry name" value="Chlorophyll a-b binding protein"/>
    <property type="match status" value="1"/>
</dbReference>
<dbReference type="PANTHER" id="PTHR46069">
    <property type="entry name" value="TUBULIN TYROSINE LIGASE"/>
    <property type="match status" value="1"/>
</dbReference>
<dbReference type="Pfam" id="PF03133">
    <property type="entry name" value="TTL"/>
    <property type="match status" value="1"/>
</dbReference>
<comment type="caution">
    <text evidence="5">The sequence shown here is derived from an EMBL/GenBank/DDBJ whole genome shotgun (WGS) entry which is preliminary data.</text>
</comment>
<dbReference type="SUPFAM" id="SSF56059">
    <property type="entry name" value="Glutathione synthetase ATP-binding domain-like"/>
    <property type="match status" value="1"/>
</dbReference>
<keyword evidence="3" id="KW-0150">Chloroplast</keyword>
<keyword evidence="6" id="KW-1185">Reference proteome</keyword>
<evidence type="ECO:0000256" key="4">
    <source>
        <dbReference type="ARBA" id="ARBA00022640"/>
    </source>
</evidence>
<reference evidence="5 6" key="1">
    <citation type="submission" date="2024-03" db="EMBL/GenBank/DDBJ databases">
        <title>Aureococcus anophagefferens CCMP1851 and Kratosvirus quantuckense: Draft genome of a second virus-susceptible host strain in the model system.</title>
        <authorList>
            <person name="Chase E."/>
            <person name="Truchon A.R."/>
            <person name="Schepens W."/>
            <person name="Wilhelm S.W."/>
        </authorList>
    </citation>
    <scope>NUCLEOTIDE SEQUENCE [LARGE SCALE GENOMIC DNA]</scope>
    <source>
        <strain evidence="5 6">CCMP1851</strain>
    </source>
</reference>
<evidence type="ECO:0000256" key="2">
    <source>
        <dbReference type="ARBA" id="ARBA00005933"/>
    </source>
</evidence>
<sequence>MAALDGASQANNTLDAKPAAWHYIMYRTHVMHKCASPPAYAADAPTFWLDNGSWVAKFVVAHLLKRGWRPAADPRGRMKDGDAISAAEVAAIDFCYVRTARKVRGLRDGDADAALAPAPLRPAASFASFARGPAPAPPPTFQLLRYAVVGGDLGRVLAAAALPDDASRCVVIVKPSRGACGRGIKVLKLRADERGAFEAPFHDALRRHYADGTDLTVQSYVARPLLLKDERKFDVRCYLLLVSLPTAATGLCAYYHEGYLRASAGAYPGVGADDEELEKYAHVTNNSFQKELPGFEYATYKVGDKELRIPWPALDETLAAKTDVGAGEIHGRFMAAILDAVEAGVKGEGCPRTRTKHGVAGLAERWAPGQFSLLGIDFILGEDGSPYLIEFSKAPGIRDVPPFLGVQNRELMTDALDLVLQARAFWLAHPPSSGDDGAGLRAALRPYEGSWRPLGLEGASNPIPQGWDPMGLAELGTPATLAWFRAAELKHSRVAMAATVGWIINEAGVVFPGDIATGVPFASLGKGVTAWANVPDAGKLQMLLAIGAIETASEFQKPHYMSGGRLGSIPGPFGLRLWDPIGSMSAMDESTKATKRQMELNNGRLAMIGVASFISASYIDGSVPALPSGW</sequence>
<dbReference type="Gene3D" id="1.10.3460.10">
    <property type="entry name" value="Chlorophyll a/b binding protein domain"/>
    <property type="match status" value="1"/>
</dbReference>
<evidence type="ECO:0000256" key="3">
    <source>
        <dbReference type="ARBA" id="ARBA00022528"/>
    </source>
</evidence>
<protein>
    <submittedName>
        <fullName evidence="5">Chlorophyll A-B binding protein</fullName>
    </submittedName>
</protein>